<protein>
    <submittedName>
        <fullName evidence="2">Uncharacterized protein</fullName>
    </submittedName>
</protein>
<keyword evidence="3" id="KW-1185">Reference proteome</keyword>
<evidence type="ECO:0000313" key="2">
    <source>
        <dbReference type="EMBL" id="GCC49004.1"/>
    </source>
</evidence>
<evidence type="ECO:0000313" key="3">
    <source>
        <dbReference type="Proteomes" id="UP000287033"/>
    </source>
</evidence>
<organism evidence="2 3">
    <name type="scientific">Chiloscyllium punctatum</name>
    <name type="common">Brownbanded bambooshark</name>
    <name type="synonym">Hemiscyllium punctatum</name>
    <dbReference type="NCBI Taxonomy" id="137246"/>
    <lineage>
        <taxon>Eukaryota</taxon>
        <taxon>Metazoa</taxon>
        <taxon>Chordata</taxon>
        <taxon>Craniata</taxon>
        <taxon>Vertebrata</taxon>
        <taxon>Chondrichthyes</taxon>
        <taxon>Elasmobranchii</taxon>
        <taxon>Galeomorphii</taxon>
        <taxon>Galeoidea</taxon>
        <taxon>Orectolobiformes</taxon>
        <taxon>Hemiscylliidae</taxon>
        <taxon>Chiloscyllium</taxon>
    </lineage>
</organism>
<dbReference type="AlphaFoldDB" id="A0A401U257"/>
<proteinExistence type="predicted"/>
<comment type="caution">
    <text evidence="2">The sequence shown here is derived from an EMBL/GenBank/DDBJ whole genome shotgun (WGS) entry which is preliminary data.</text>
</comment>
<feature type="non-terminal residue" evidence="2">
    <location>
        <position position="82"/>
    </location>
</feature>
<sequence>MDAATNAAIHTVRKMFRTVTGVAAPPDNKRSDRLPRCDERIRRCTFGRARNSPRPRQTRQYYSNSRQCRWRDSAAAEGASGS</sequence>
<feature type="compositionally biased region" description="Polar residues" evidence="1">
    <location>
        <begin position="58"/>
        <end position="67"/>
    </location>
</feature>
<dbReference type="Proteomes" id="UP000287033">
    <property type="component" value="Unassembled WGS sequence"/>
</dbReference>
<accession>A0A401U257</accession>
<dbReference type="EMBL" id="BEZZ01254597">
    <property type="protein sequence ID" value="GCC49004.1"/>
    <property type="molecule type" value="Genomic_DNA"/>
</dbReference>
<evidence type="ECO:0000256" key="1">
    <source>
        <dbReference type="SAM" id="MobiDB-lite"/>
    </source>
</evidence>
<feature type="region of interest" description="Disordered" evidence="1">
    <location>
        <begin position="48"/>
        <end position="82"/>
    </location>
</feature>
<name>A0A401U257_CHIPU</name>
<reference evidence="2 3" key="1">
    <citation type="journal article" date="2018" name="Nat. Ecol. Evol.">
        <title>Shark genomes provide insights into elasmobranch evolution and the origin of vertebrates.</title>
        <authorList>
            <person name="Hara Y"/>
            <person name="Yamaguchi K"/>
            <person name="Onimaru K"/>
            <person name="Kadota M"/>
            <person name="Koyanagi M"/>
            <person name="Keeley SD"/>
            <person name="Tatsumi K"/>
            <person name="Tanaka K"/>
            <person name="Motone F"/>
            <person name="Kageyama Y"/>
            <person name="Nozu R"/>
            <person name="Adachi N"/>
            <person name="Nishimura O"/>
            <person name="Nakagawa R"/>
            <person name="Tanegashima C"/>
            <person name="Kiyatake I"/>
            <person name="Matsumoto R"/>
            <person name="Murakumo K"/>
            <person name="Nishida K"/>
            <person name="Terakita A"/>
            <person name="Kuratani S"/>
            <person name="Sato K"/>
            <person name="Hyodo S Kuraku.S."/>
        </authorList>
    </citation>
    <scope>NUCLEOTIDE SEQUENCE [LARGE SCALE GENOMIC DNA]</scope>
</reference>
<gene>
    <name evidence="2" type="ORF">chiPu_0033114</name>
</gene>